<dbReference type="Proteomes" id="UP000824998">
    <property type="component" value="Unassembled WGS sequence"/>
</dbReference>
<evidence type="ECO:0000256" key="1">
    <source>
        <dbReference type="SAM" id="MobiDB-lite"/>
    </source>
</evidence>
<feature type="compositionally biased region" description="Basic and acidic residues" evidence="1">
    <location>
        <begin position="197"/>
        <end position="221"/>
    </location>
</feature>
<feature type="region of interest" description="Disordered" evidence="1">
    <location>
        <begin position="135"/>
        <end position="417"/>
    </location>
</feature>
<keyword evidence="3" id="KW-1185">Reference proteome</keyword>
<evidence type="ECO:0000313" key="2">
    <source>
        <dbReference type="EMBL" id="KAG9239733.1"/>
    </source>
</evidence>
<gene>
    <name evidence="2" type="ORF">BJ875DRAFT_508898</name>
</gene>
<feature type="region of interest" description="Disordered" evidence="1">
    <location>
        <begin position="96"/>
        <end position="122"/>
    </location>
</feature>
<feature type="region of interest" description="Disordered" evidence="1">
    <location>
        <begin position="431"/>
        <end position="463"/>
    </location>
</feature>
<feature type="compositionally biased region" description="Basic and acidic residues" evidence="1">
    <location>
        <begin position="228"/>
        <end position="242"/>
    </location>
</feature>
<feature type="compositionally biased region" description="Basic and acidic residues" evidence="1">
    <location>
        <begin position="273"/>
        <end position="294"/>
    </location>
</feature>
<feature type="compositionally biased region" description="Basic and acidic residues" evidence="1">
    <location>
        <begin position="135"/>
        <end position="151"/>
    </location>
</feature>
<name>A0A9P7YV99_9HELO</name>
<proteinExistence type="predicted"/>
<dbReference type="AlphaFoldDB" id="A0A9P7YV99"/>
<accession>A0A9P7YV99</accession>
<dbReference type="OrthoDB" id="5408934at2759"/>
<reference evidence="2" key="1">
    <citation type="journal article" date="2021" name="IMA Fungus">
        <title>Genomic characterization of three marine fungi, including Emericellopsis atlantica sp. nov. with signatures of a generalist lifestyle and marine biomass degradation.</title>
        <authorList>
            <person name="Hagestad O.C."/>
            <person name="Hou L."/>
            <person name="Andersen J.H."/>
            <person name="Hansen E.H."/>
            <person name="Altermark B."/>
            <person name="Li C."/>
            <person name="Kuhnert E."/>
            <person name="Cox R.J."/>
            <person name="Crous P.W."/>
            <person name="Spatafora J.W."/>
            <person name="Lail K."/>
            <person name="Amirebrahimi M."/>
            <person name="Lipzen A."/>
            <person name="Pangilinan J."/>
            <person name="Andreopoulos W."/>
            <person name="Hayes R.D."/>
            <person name="Ng V."/>
            <person name="Grigoriev I.V."/>
            <person name="Jackson S.A."/>
            <person name="Sutton T.D.S."/>
            <person name="Dobson A.D.W."/>
            <person name="Rama T."/>
        </authorList>
    </citation>
    <scope>NUCLEOTIDE SEQUENCE</scope>
    <source>
        <strain evidence="2">TRa018bII</strain>
    </source>
</reference>
<protein>
    <submittedName>
        <fullName evidence="2">Uncharacterized protein</fullName>
    </submittedName>
</protein>
<dbReference type="EMBL" id="MU251356">
    <property type="protein sequence ID" value="KAG9239733.1"/>
    <property type="molecule type" value="Genomic_DNA"/>
</dbReference>
<feature type="compositionally biased region" description="Polar residues" evidence="1">
    <location>
        <begin position="1"/>
        <end position="21"/>
    </location>
</feature>
<feature type="non-terminal residue" evidence="2">
    <location>
        <position position="463"/>
    </location>
</feature>
<organism evidence="2 3">
    <name type="scientific">Amylocarpus encephaloides</name>
    <dbReference type="NCBI Taxonomy" id="45428"/>
    <lineage>
        <taxon>Eukaryota</taxon>
        <taxon>Fungi</taxon>
        <taxon>Dikarya</taxon>
        <taxon>Ascomycota</taxon>
        <taxon>Pezizomycotina</taxon>
        <taxon>Leotiomycetes</taxon>
        <taxon>Helotiales</taxon>
        <taxon>Helotiales incertae sedis</taxon>
        <taxon>Amylocarpus</taxon>
    </lineage>
</organism>
<feature type="region of interest" description="Disordered" evidence="1">
    <location>
        <begin position="1"/>
        <end position="56"/>
    </location>
</feature>
<comment type="caution">
    <text evidence="2">The sequence shown here is derived from an EMBL/GenBank/DDBJ whole genome shotgun (WGS) entry which is preliminary data.</text>
</comment>
<sequence>NATTTPVRTASAQNKTKTPNTAPARAKTGAKRPGPTLLGDFLLGRPSPARTQRRKSLNVVKAEMRADLVGKVQPPGGIKDRVKTWQKTSAAEVILDPLADAASQPDDIGGWENEEDGSVDEEERLRIKFREGRKAALRAKSKETQAPETPKHCANATPKKRVISDSHWMKNKKKSPPRNGTTIPKNFLQTTAINPPLEKKISDWVKRTESQESESEKPKDKPRSRKVSKQDPLDGGSRERSSNRASPSDGIRIRPSAKLKDDGIRVKSTWGKDLPDDGIRIRPSRENSVHDSIRIKPLRKRSSKTSDQESVDESEIRKKKSETHLRVPSESGSRRKSSQRSNARIEIDDDMFSYIAPTPPENHKRRKEKTQTPPESLAEVPFGNSALSGHDLPLGAEAGNTVQRPLPKRNPSFGGVPKALKKVFNEGMKIAHDAPEPARGGQNQPPSIESWLKGTSDPFVDKP</sequence>
<feature type="non-terminal residue" evidence="2">
    <location>
        <position position="1"/>
    </location>
</feature>
<feature type="compositionally biased region" description="Acidic residues" evidence="1">
    <location>
        <begin position="112"/>
        <end position="122"/>
    </location>
</feature>
<feature type="compositionally biased region" description="Polar residues" evidence="1">
    <location>
        <begin position="178"/>
        <end position="193"/>
    </location>
</feature>
<evidence type="ECO:0000313" key="3">
    <source>
        <dbReference type="Proteomes" id="UP000824998"/>
    </source>
</evidence>